<comment type="caution">
    <text evidence="3">The sequence shown here is derived from an EMBL/GenBank/DDBJ whole genome shotgun (WGS) entry which is preliminary data.</text>
</comment>
<keyword evidence="4" id="KW-1185">Reference proteome</keyword>
<evidence type="ECO:0000256" key="2">
    <source>
        <dbReference type="ARBA" id="ARBA00022679"/>
    </source>
</evidence>
<dbReference type="PANTHER" id="PTHR34136">
    <property type="match status" value="1"/>
</dbReference>
<evidence type="ECO:0000256" key="1">
    <source>
        <dbReference type="ARBA" id="ARBA00022676"/>
    </source>
</evidence>
<accession>A0A511XJH8</accession>
<proteinExistence type="predicted"/>
<reference evidence="3 4" key="1">
    <citation type="submission" date="2019-07" db="EMBL/GenBank/DDBJ databases">
        <title>Whole genome shotgun sequence of Acetobacter oeni NBRC 105207.</title>
        <authorList>
            <person name="Hosoyama A."/>
            <person name="Uohara A."/>
            <person name="Ohji S."/>
            <person name="Ichikawa N."/>
        </authorList>
    </citation>
    <scope>NUCLEOTIDE SEQUENCE [LARGE SCALE GENOMIC DNA]</scope>
    <source>
        <strain evidence="3 4">NBRC 105207</strain>
    </source>
</reference>
<keyword evidence="1" id="KW-0328">Glycosyltransferase</keyword>
<evidence type="ECO:0000313" key="4">
    <source>
        <dbReference type="Proteomes" id="UP000321746"/>
    </source>
</evidence>
<dbReference type="EMBL" id="BJYG01000016">
    <property type="protein sequence ID" value="GEN63088.1"/>
    <property type="molecule type" value="Genomic_DNA"/>
</dbReference>
<dbReference type="Pfam" id="PF03808">
    <property type="entry name" value="Glyco_tran_WecG"/>
    <property type="match status" value="1"/>
</dbReference>
<dbReference type="Proteomes" id="UP000321746">
    <property type="component" value="Unassembled WGS sequence"/>
</dbReference>
<organism evidence="3 4">
    <name type="scientific">Acetobacter oeni</name>
    <dbReference type="NCBI Taxonomy" id="304077"/>
    <lineage>
        <taxon>Bacteria</taxon>
        <taxon>Pseudomonadati</taxon>
        <taxon>Pseudomonadota</taxon>
        <taxon>Alphaproteobacteria</taxon>
        <taxon>Acetobacterales</taxon>
        <taxon>Acetobacteraceae</taxon>
        <taxon>Acetobacter</taxon>
    </lineage>
</organism>
<dbReference type="AlphaFoldDB" id="A0A511XJH8"/>
<dbReference type="GO" id="GO:0016758">
    <property type="term" value="F:hexosyltransferase activity"/>
    <property type="evidence" value="ECO:0007669"/>
    <property type="project" value="TreeGrafter"/>
</dbReference>
<dbReference type="NCBIfam" id="TIGR00696">
    <property type="entry name" value="wecG_tagA_cpsF"/>
    <property type="match status" value="1"/>
</dbReference>
<protein>
    <submittedName>
        <fullName evidence="3">Glycosyl transferase</fullName>
    </submittedName>
</protein>
<keyword evidence="2 3" id="KW-0808">Transferase</keyword>
<dbReference type="PANTHER" id="PTHR34136:SF1">
    <property type="entry name" value="UDP-N-ACETYL-D-MANNOSAMINURONIC ACID TRANSFERASE"/>
    <property type="match status" value="1"/>
</dbReference>
<name>A0A511XJH8_9PROT</name>
<evidence type="ECO:0000313" key="3">
    <source>
        <dbReference type="EMBL" id="GEN63088.1"/>
    </source>
</evidence>
<dbReference type="InterPro" id="IPR004629">
    <property type="entry name" value="WecG_TagA_CpsF"/>
</dbReference>
<gene>
    <name evidence="3" type="ORF">AOE01nite_13120</name>
</gene>
<dbReference type="CDD" id="cd06533">
    <property type="entry name" value="Glyco_transf_WecG_TagA"/>
    <property type="match status" value="1"/>
</dbReference>
<sequence>MRVINANAHCVTIAQRLPWLRELFRNAEIAFCDGAGVQLASLFLNGKRLHRTTPPEWVGNVLQQLGPEASVFWLGGEEHVVAEAADIFARRYGCRTAGWRNGFFDVNPDSYDSKALLAEIWRTRPSVLLLNMGMPRQEKWLWDNWDKLPPLVAITAGALVDHAAGRVTRPPRWVANLGMEWLVRLSREPQRLWRRYIIGLPVFGLYVLRYKIVAMFKKSDGHQGVAR</sequence>